<accession>A0A2P2JJZ8</accession>
<protein>
    <submittedName>
        <fullName evidence="1">Uncharacterized protein MANES_15G147400</fullName>
    </submittedName>
</protein>
<dbReference type="AlphaFoldDB" id="A0A2P2JJZ8"/>
<proteinExistence type="predicted"/>
<sequence>MHLVAISTNSWRNEGLELELYIQVHMKFELSRFNSCQ</sequence>
<dbReference type="EMBL" id="GGEC01013320">
    <property type="protein sequence ID" value="MBW93803.1"/>
    <property type="molecule type" value="Transcribed_RNA"/>
</dbReference>
<organism evidence="1">
    <name type="scientific">Rhizophora mucronata</name>
    <name type="common">Asiatic mangrove</name>
    <dbReference type="NCBI Taxonomy" id="61149"/>
    <lineage>
        <taxon>Eukaryota</taxon>
        <taxon>Viridiplantae</taxon>
        <taxon>Streptophyta</taxon>
        <taxon>Embryophyta</taxon>
        <taxon>Tracheophyta</taxon>
        <taxon>Spermatophyta</taxon>
        <taxon>Magnoliopsida</taxon>
        <taxon>eudicotyledons</taxon>
        <taxon>Gunneridae</taxon>
        <taxon>Pentapetalae</taxon>
        <taxon>rosids</taxon>
        <taxon>fabids</taxon>
        <taxon>Malpighiales</taxon>
        <taxon>Rhizophoraceae</taxon>
        <taxon>Rhizophora</taxon>
    </lineage>
</organism>
<evidence type="ECO:0000313" key="1">
    <source>
        <dbReference type="EMBL" id="MBW93803.1"/>
    </source>
</evidence>
<reference evidence="1" key="1">
    <citation type="submission" date="2018-02" db="EMBL/GenBank/DDBJ databases">
        <title>Rhizophora mucronata_Transcriptome.</title>
        <authorList>
            <person name="Meera S.P."/>
            <person name="Sreeshan A."/>
            <person name="Augustine A."/>
        </authorList>
    </citation>
    <scope>NUCLEOTIDE SEQUENCE</scope>
    <source>
        <tissue evidence="1">Leaf</tissue>
    </source>
</reference>
<name>A0A2P2JJZ8_RHIMU</name>